<keyword evidence="1" id="KW-0472">Membrane</keyword>
<feature type="transmembrane region" description="Helical" evidence="1">
    <location>
        <begin position="370"/>
        <end position="388"/>
    </location>
</feature>
<evidence type="ECO:0008006" key="4">
    <source>
        <dbReference type="Google" id="ProtNLM"/>
    </source>
</evidence>
<evidence type="ECO:0000313" key="2">
    <source>
        <dbReference type="EMBL" id="SCQ20267.1"/>
    </source>
</evidence>
<feature type="transmembrane region" description="Helical" evidence="1">
    <location>
        <begin position="147"/>
        <end position="167"/>
    </location>
</feature>
<protein>
    <recommendedName>
        <fullName evidence="4">Bacterial membrane protein YfhO</fullName>
    </recommendedName>
</protein>
<dbReference type="OrthoDB" id="9772884at2"/>
<reference evidence="2 3" key="1">
    <citation type="submission" date="2016-09" db="EMBL/GenBank/DDBJ databases">
        <authorList>
            <person name="Capua I."/>
            <person name="De Benedictis P."/>
            <person name="Joannis T."/>
            <person name="Lombin L.H."/>
            <person name="Cattoli G."/>
        </authorList>
    </citation>
    <scope>NUCLEOTIDE SEQUENCE [LARGE SCALE GENOMIC DNA]</scope>
    <source>
        <strain evidence="2 3">UB20</strain>
    </source>
</reference>
<accession>A0A1D3UJG6</accession>
<feature type="transmembrane region" description="Helical" evidence="1">
    <location>
        <begin position="521"/>
        <end position="539"/>
    </location>
</feature>
<keyword evidence="1" id="KW-1133">Transmembrane helix</keyword>
<gene>
    <name evidence="2" type="ORF">TFUB20_00990</name>
</gene>
<feature type="transmembrane region" description="Helical" evidence="1">
    <location>
        <begin position="441"/>
        <end position="459"/>
    </location>
</feature>
<dbReference type="EMBL" id="FMMM01000033">
    <property type="protein sequence ID" value="SCQ20267.1"/>
    <property type="molecule type" value="Genomic_DNA"/>
</dbReference>
<feature type="transmembrane region" description="Helical" evidence="1">
    <location>
        <begin position="786"/>
        <end position="807"/>
    </location>
</feature>
<evidence type="ECO:0000256" key="1">
    <source>
        <dbReference type="SAM" id="Phobius"/>
    </source>
</evidence>
<feature type="transmembrane region" description="Helical" evidence="1">
    <location>
        <begin position="123"/>
        <end position="141"/>
    </location>
</feature>
<dbReference type="PANTHER" id="PTHR38454">
    <property type="entry name" value="INTEGRAL MEMBRANE PROTEIN-RELATED"/>
    <property type="match status" value="1"/>
</dbReference>
<dbReference type="RefSeq" id="WP_074449663.1">
    <property type="nucleotide sequence ID" value="NZ_FMMM01000033.1"/>
</dbReference>
<dbReference type="PANTHER" id="PTHR38454:SF1">
    <property type="entry name" value="INTEGRAL MEMBRANE PROTEIN"/>
    <property type="match status" value="1"/>
</dbReference>
<feature type="transmembrane region" description="Helical" evidence="1">
    <location>
        <begin position="226"/>
        <end position="245"/>
    </location>
</feature>
<dbReference type="InterPro" id="IPR018580">
    <property type="entry name" value="Uncharacterised_YfhO"/>
</dbReference>
<dbReference type="AlphaFoldDB" id="A0A1D3UJG6"/>
<feature type="transmembrane region" description="Helical" evidence="1">
    <location>
        <begin position="9"/>
        <end position="27"/>
    </location>
</feature>
<keyword evidence="1" id="KW-0812">Transmembrane</keyword>
<feature type="transmembrane region" description="Helical" evidence="1">
    <location>
        <begin position="93"/>
        <end position="116"/>
    </location>
</feature>
<feature type="transmembrane region" description="Helical" evidence="1">
    <location>
        <begin position="497"/>
        <end position="514"/>
    </location>
</feature>
<sequence>MSDTLKKSLLHILAVLLFLGLSVIYFAPEVFDNKGLMQGDVTSAQGWGKDLVDYYKETGEHAFWSNRMFAGMPHNYAYGAPIFNIFSYVSRVFSLYFLSGNAFVVFLSLIGFYIFMIALGCRHWLSIIGAIAYAFASFNLISIHAGHVNKCLVMATMAPVIGGIILCYRKKYLWGSIVTLVFTGLNVLWSHQQISYYLLMMILVLAVVYLIYAIREHTLPDYFKSSAILLVVGLLAIAPALGSLMNSADYVKETMRGGAVLKADPDGKKESSGLDIDYAFNWSYGKGETMTLLIPNFYGASSHYDIGTDSECYHFFSRNGQAAQGKQFCQYAPAYWGDQPFTAGPVYVGAVVCFLFVLGLLIVQGPERWWLLAVTLISFVLSWGKNAGINEFLFHHLPLYNKFRTPSMALVIAEVSMVALAVLAVKTFLEYKDERKKLLRPLSISAGITGGLCLLYALFGGSVMSFTSQADTQNFGQYPDLLMALVSDRQSLLSADAWRSFVFIALAAAALWLYIRTSYKLGYLLAIFGVLIFIDAWTVDKRFLNHDSFVPKKKSREIVATEVDKLILQDKDPNYRVLNLTKNTFNESETSYFHKSVGGYSPAKLRRYQDIIDYHFSQQGINPNVLNMLNTRYIIVPTQQGPQVQKNDRALGNVWFVNEIQWVNSPDEEIVALNDFDPLERAVIDVVWKEKLADWEQLQHATDSAASIRLTDYVNPGHLLYESNSTQPRLAVFSEVFYKTWRAYIDGQEVSPVRVNYILRGLKVPAGQHKIEFKCIDEVYLRSAKISMTGSIIVGIVLIGLLGFALWDAIRKKKPAIAEA</sequence>
<feature type="transmembrane region" description="Helical" evidence="1">
    <location>
        <begin position="346"/>
        <end position="363"/>
    </location>
</feature>
<organism evidence="2 3">
    <name type="scientific">Tannerella forsythia</name>
    <name type="common">Bacteroides forsythus</name>
    <dbReference type="NCBI Taxonomy" id="28112"/>
    <lineage>
        <taxon>Bacteria</taxon>
        <taxon>Pseudomonadati</taxon>
        <taxon>Bacteroidota</taxon>
        <taxon>Bacteroidia</taxon>
        <taxon>Bacteroidales</taxon>
        <taxon>Tannerellaceae</taxon>
        <taxon>Tannerella</taxon>
    </lineage>
</organism>
<name>A0A1D3UJG6_TANFO</name>
<feature type="transmembrane region" description="Helical" evidence="1">
    <location>
        <begin position="195"/>
        <end position="214"/>
    </location>
</feature>
<feature type="transmembrane region" description="Helical" evidence="1">
    <location>
        <begin position="408"/>
        <end position="429"/>
    </location>
</feature>
<dbReference type="Proteomes" id="UP000182057">
    <property type="component" value="Unassembled WGS sequence"/>
</dbReference>
<feature type="transmembrane region" description="Helical" evidence="1">
    <location>
        <begin position="172"/>
        <end position="189"/>
    </location>
</feature>
<proteinExistence type="predicted"/>
<evidence type="ECO:0000313" key="3">
    <source>
        <dbReference type="Proteomes" id="UP000182057"/>
    </source>
</evidence>